<evidence type="ECO:0000256" key="1">
    <source>
        <dbReference type="ARBA" id="ARBA00005901"/>
    </source>
</evidence>
<dbReference type="Proteomes" id="UP000195570">
    <property type="component" value="Unassembled WGS sequence"/>
</dbReference>
<reference evidence="5" key="1">
    <citation type="submission" date="2016-09" db="EMBL/GenBank/DDBJ databases">
        <authorList>
            <person name="Hebert L."/>
            <person name="Moumen B."/>
        </authorList>
    </citation>
    <scope>NUCLEOTIDE SEQUENCE [LARGE SCALE GENOMIC DNA]</scope>
    <source>
        <strain evidence="5">OVI</strain>
    </source>
</reference>
<proteinExistence type="inferred from homology"/>
<dbReference type="Pfam" id="PF01991">
    <property type="entry name" value="vATP-synt_E"/>
    <property type="match status" value="1"/>
</dbReference>
<comment type="similarity">
    <text evidence="1">Belongs to the V-ATPase E subunit family.</text>
</comment>
<evidence type="ECO:0000313" key="5">
    <source>
        <dbReference type="EMBL" id="SCU69338.1"/>
    </source>
</evidence>
<keyword evidence="6" id="KW-1185">Reference proteome</keyword>
<name>A0A1G4IAP8_TRYEQ</name>
<gene>
    <name evidence="5" type="ORF">TEOVI_000090400</name>
</gene>
<dbReference type="Gene3D" id="6.10.250.1620">
    <property type="match status" value="1"/>
</dbReference>
<protein>
    <submittedName>
        <fullName evidence="5">ATP synthase, putative</fullName>
        <ecNumber evidence="5">3.6.3.14</ecNumber>
    </submittedName>
</protein>
<accession>A0A1G4IAP8</accession>
<dbReference type="AlphaFoldDB" id="A0A1G4IAP8"/>
<evidence type="ECO:0000256" key="2">
    <source>
        <dbReference type="ARBA" id="ARBA00022448"/>
    </source>
</evidence>
<evidence type="ECO:0000313" key="6">
    <source>
        <dbReference type="Proteomes" id="UP000195570"/>
    </source>
</evidence>
<evidence type="ECO:0000256" key="4">
    <source>
        <dbReference type="SAM" id="Coils"/>
    </source>
</evidence>
<dbReference type="InterPro" id="IPR038495">
    <property type="entry name" value="ATPase_E_C"/>
</dbReference>
<dbReference type="PANTHER" id="PTHR45715">
    <property type="entry name" value="ATPASE H+-TRANSPORTING V1 SUBUNIT E1A-RELATED"/>
    <property type="match status" value="1"/>
</dbReference>
<keyword evidence="3" id="KW-0406">Ion transport</keyword>
<dbReference type="InterPro" id="IPR002842">
    <property type="entry name" value="ATPase_V1_Esu"/>
</dbReference>
<keyword evidence="4" id="KW-0175">Coiled coil</keyword>
<organism evidence="5 6">
    <name type="scientific">Trypanosoma equiperdum</name>
    <dbReference type="NCBI Taxonomy" id="5694"/>
    <lineage>
        <taxon>Eukaryota</taxon>
        <taxon>Discoba</taxon>
        <taxon>Euglenozoa</taxon>
        <taxon>Kinetoplastea</taxon>
        <taxon>Metakinetoplastina</taxon>
        <taxon>Trypanosomatida</taxon>
        <taxon>Trypanosomatidae</taxon>
        <taxon>Trypanosoma</taxon>
    </lineage>
</organism>
<keyword evidence="5" id="KW-0378">Hydrolase</keyword>
<evidence type="ECO:0000256" key="3">
    <source>
        <dbReference type="ARBA" id="ARBA00023065"/>
    </source>
</evidence>
<comment type="caution">
    <text evidence="5">The sequence shown here is derived from an EMBL/GenBank/DDBJ whole genome shotgun (WGS) entry which is preliminary data.</text>
</comment>
<dbReference type="EC" id="3.6.3.14" evidence="5"/>
<feature type="coiled-coil region" evidence="4">
    <location>
        <begin position="4"/>
        <end position="31"/>
    </location>
</feature>
<dbReference type="EMBL" id="CZPT02001192">
    <property type="protein sequence ID" value="SCU69338.1"/>
    <property type="molecule type" value="Genomic_DNA"/>
</dbReference>
<dbReference type="RefSeq" id="XP_067080326.1">
    <property type="nucleotide sequence ID" value="XM_067224225.1"/>
</dbReference>
<dbReference type="VEuPathDB" id="TriTrypDB:TEOVI_000090400"/>
<sequence>MSEARQIQSMIDFIEREAQEKADELNSAAQEEYDVEKMRLVEAEKVKVRANNEQKLKQVDVGRRVARANFSKAQRLRIMEAQSNIVEQLKENIKTKLMAFVKNTDSYKKLLVSILHEALSAVRTDAIVYTCKNDEPIVTGMLSELEQWYLKTVGTRVSIRMGKEYLNAEEALGGVVVKSHDGHIVCNWTLSSRMRNCVNDQLPTIRYYLFNPESSV</sequence>
<dbReference type="Gene3D" id="3.30.2320.30">
    <property type="entry name" value="ATP synthase, E subunit, C-terminal"/>
    <property type="match status" value="1"/>
</dbReference>
<dbReference type="GO" id="GO:0033178">
    <property type="term" value="C:proton-transporting two-sector ATPase complex, catalytic domain"/>
    <property type="evidence" value="ECO:0007669"/>
    <property type="project" value="InterPro"/>
</dbReference>
<dbReference type="GO" id="GO:0016787">
    <property type="term" value="F:hydrolase activity"/>
    <property type="evidence" value="ECO:0007669"/>
    <property type="project" value="UniProtKB-KW"/>
</dbReference>
<dbReference type="GO" id="GO:0046961">
    <property type="term" value="F:proton-transporting ATPase activity, rotational mechanism"/>
    <property type="evidence" value="ECO:0007669"/>
    <property type="project" value="InterPro"/>
</dbReference>
<keyword evidence="2" id="KW-0813">Transport</keyword>
<dbReference type="GeneID" id="92374844"/>
<dbReference type="SUPFAM" id="SSF160527">
    <property type="entry name" value="V-type ATPase subunit E-like"/>
    <property type="match status" value="1"/>
</dbReference>